<dbReference type="AlphaFoldDB" id="A0A1Q8CUU4"/>
<reference evidence="2 3" key="1">
    <citation type="submission" date="2016-12" db="EMBL/GenBank/DDBJ databases">
        <title>The draft genome sequence of Actinophytocola sp. 11-183.</title>
        <authorList>
            <person name="Wang W."/>
            <person name="Yuan L."/>
        </authorList>
    </citation>
    <scope>NUCLEOTIDE SEQUENCE [LARGE SCALE GENOMIC DNA]</scope>
    <source>
        <strain evidence="2 3">11-183</strain>
    </source>
</reference>
<dbReference type="Gene3D" id="2.80.10.50">
    <property type="match status" value="2"/>
</dbReference>
<keyword evidence="3" id="KW-1185">Reference proteome</keyword>
<dbReference type="InterPro" id="IPR035992">
    <property type="entry name" value="Ricin_B-like_lectins"/>
</dbReference>
<organism evidence="2 3">
    <name type="scientific">Actinophytocola xanthii</name>
    <dbReference type="NCBI Taxonomy" id="1912961"/>
    <lineage>
        <taxon>Bacteria</taxon>
        <taxon>Bacillati</taxon>
        <taxon>Actinomycetota</taxon>
        <taxon>Actinomycetes</taxon>
        <taxon>Pseudonocardiales</taxon>
        <taxon>Pseudonocardiaceae</taxon>
    </lineage>
</organism>
<evidence type="ECO:0000259" key="1">
    <source>
        <dbReference type="Pfam" id="PF00652"/>
    </source>
</evidence>
<gene>
    <name evidence="2" type="ORF">BU204_08170</name>
</gene>
<dbReference type="Proteomes" id="UP000185596">
    <property type="component" value="Unassembled WGS sequence"/>
</dbReference>
<protein>
    <recommendedName>
        <fullName evidence="1">Ricin B lectin domain-containing protein</fullName>
    </recommendedName>
</protein>
<name>A0A1Q8CUU4_9PSEU</name>
<proteinExistence type="predicted"/>
<dbReference type="Pfam" id="PF00652">
    <property type="entry name" value="Ricin_B_lectin"/>
    <property type="match status" value="1"/>
</dbReference>
<sequence length="83" mass="9240">MGFPIRSVMNGKCVDVLGFNNANGALVGMWDCWGGANQRWYYTNGQLRSAMNGKCLDVLGFNNANGARVGMWDCWGGPNQRWY</sequence>
<accession>A0A1Q8CUU4</accession>
<evidence type="ECO:0000313" key="2">
    <source>
        <dbReference type="EMBL" id="OLF18106.1"/>
    </source>
</evidence>
<dbReference type="InterPro" id="IPR000772">
    <property type="entry name" value="Ricin_B_lectin"/>
</dbReference>
<dbReference type="STRING" id="1912961.BU204_08170"/>
<dbReference type="PROSITE" id="PS50231">
    <property type="entry name" value="RICIN_B_LECTIN"/>
    <property type="match status" value="1"/>
</dbReference>
<dbReference type="CDD" id="cd00161">
    <property type="entry name" value="beta-trefoil_Ricin-like"/>
    <property type="match status" value="1"/>
</dbReference>
<dbReference type="SUPFAM" id="SSF50370">
    <property type="entry name" value="Ricin B-like lectins"/>
    <property type="match status" value="1"/>
</dbReference>
<comment type="caution">
    <text evidence="2">The sequence shown here is derived from an EMBL/GenBank/DDBJ whole genome shotgun (WGS) entry which is preliminary data.</text>
</comment>
<dbReference type="EMBL" id="MSIE01000011">
    <property type="protein sequence ID" value="OLF18106.1"/>
    <property type="molecule type" value="Genomic_DNA"/>
</dbReference>
<evidence type="ECO:0000313" key="3">
    <source>
        <dbReference type="Proteomes" id="UP000185596"/>
    </source>
</evidence>
<feature type="domain" description="Ricin B lectin" evidence="1">
    <location>
        <begin position="4"/>
        <end position="83"/>
    </location>
</feature>